<organism evidence="1 2">
    <name type="scientific">Danionella cerebrum</name>
    <dbReference type="NCBI Taxonomy" id="2873325"/>
    <lineage>
        <taxon>Eukaryota</taxon>
        <taxon>Metazoa</taxon>
        <taxon>Chordata</taxon>
        <taxon>Craniata</taxon>
        <taxon>Vertebrata</taxon>
        <taxon>Euteleostomi</taxon>
        <taxon>Actinopterygii</taxon>
        <taxon>Neopterygii</taxon>
        <taxon>Teleostei</taxon>
        <taxon>Ostariophysi</taxon>
        <taxon>Cypriniformes</taxon>
        <taxon>Danionidae</taxon>
        <taxon>Danioninae</taxon>
        <taxon>Danionella</taxon>
    </lineage>
</organism>
<name>A0A553R3U9_9TELE</name>
<dbReference type="AlphaFoldDB" id="A0A553R3U9"/>
<dbReference type="OrthoDB" id="5951731at2759"/>
<reference evidence="1 2" key="1">
    <citation type="journal article" date="2019" name="Sci. Data">
        <title>Hybrid genome assembly and annotation of Danionella translucida.</title>
        <authorList>
            <person name="Kadobianskyi M."/>
            <person name="Schulze L."/>
            <person name="Schuelke M."/>
            <person name="Judkewitz B."/>
        </authorList>
    </citation>
    <scope>NUCLEOTIDE SEQUENCE [LARGE SCALE GENOMIC DNA]</scope>
    <source>
        <strain evidence="1 2">Bolton</strain>
    </source>
</reference>
<keyword evidence="2" id="KW-1185">Reference proteome</keyword>
<gene>
    <name evidence="1" type="ORF">DNTS_015414</name>
</gene>
<evidence type="ECO:0000313" key="1">
    <source>
        <dbReference type="EMBL" id="TRY96847.1"/>
    </source>
</evidence>
<evidence type="ECO:0000313" key="2">
    <source>
        <dbReference type="Proteomes" id="UP000316079"/>
    </source>
</evidence>
<comment type="caution">
    <text evidence="1">The sequence shown here is derived from an EMBL/GenBank/DDBJ whole genome shotgun (WGS) entry which is preliminary data.</text>
</comment>
<proteinExistence type="predicted"/>
<dbReference type="Proteomes" id="UP000316079">
    <property type="component" value="Unassembled WGS sequence"/>
</dbReference>
<sequence>MVLVLSPFTASDAQQTSQISSYEVTVPRRISRQRRNQESSEKVSYVIQARGKERVVILERNEYVFFLQSLQKLRDVLVLTSPQQMIYS</sequence>
<dbReference type="EMBL" id="SRMA01025251">
    <property type="protein sequence ID" value="TRY96847.1"/>
    <property type="molecule type" value="Genomic_DNA"/>
</dbReference>
<accession>A0A553R3U9</accession>
<protein>
    <submittedName>
        <fullName evidence="1">Uncharacterized protein</fullName>
    </submittedName>
</protein>